<feature type="region of interest" description="Disordered" evidence="1">
    <location>
        <begin position="103"/>
        <end position="124"/>
    </location>
</feature>
<comment type="caution">
    <text evidence="2">The sequence shown here is derived from an EMBL/GenBank/DDBJ whole genome shotgun (WGS) entry which is preliminary data.</text>
</comment>
<evidence type="ECO:0000313" key="2">
    <source>
        <dbReference type="EMBL" id="HJG86693.1"/>
    </source>
</evidence>
<organism evidence="2 3">
    <name type="scientific">Pseudoflavonifractor capillosus</name>
    <dbReference type="NCBI Taxonomy" id="106588"/>
    <lineage>
        <taxon>Bacteria</taxon>
        <taxon>Bacillati</taxon>
        <taxon>Bacillota</taxon>
        <taxon>Clostridia</taxon>
        <taxon>Eubacteriales</taxon>
        <taxon>Oscillospiraceae</taxon>
        <taxon>Pseudoflavonifractor</taxon>
    </lineage>
</organism>
<name>A0A921SSP2_9FIRM</name>
<evidence type="ECO:0000313" key="3">
    <source>
        <dbReference type="Proteomes" id="UP000760668"/>
    </source>
</evidence>
<gene>
    <name evidence="2" type="ORF">K8V01_06700</name>
</gene>
<evidence type="ECO:0000256" key="1">
    <source>
        <dbReference type="SAM" id="MobiDB-lite"/>
    </source>
</evidence>
<accession>A0A921SSP2</accession>
<dbReference type="AlphaFoldDB" id="A0A921SSP2"/>
<proteinExistence type="predicted"/>
<reference evidence="2" key="1">
    <citation type="journal article" date="2021" name="PeerJ">
        <title>Extensive microbial diversity within the chicken gut microbiome revealed by metagenomics and culture.</title>
        <authorList>
            <person name="Gilroy R."/>
            <person name="Ravi A."/>
            <person name="Getino M."/>
            <person name="Pursley I."/>
            <person name="Horton D.L."/>
            <person name="Alikhan N.F."/>
            <person name="Baker D."/>
            <person name="Gharbi K."/>
            <person name="Hall N."/>
            <person name="Watson M."/>
            <person name="Adriaenssens E.M."/>
            <person name="Foster-Nyarko E."/>
            <person name="Jarju S."/>
            <person name="Secka A."/>
            <person name="Antonio M."/>
            <person name="Oren A."/>
            <person name="Chaudhuri R.R."/>
            <person name="La Ragione R."/>
            <person name="Hildebrand F."/>
            <person name="Pallen M.J."/>
        </authorList>
    </citation>
    <scope>NUCLEOTIDE SEQUENCE</scope>
    <source>
        <strain evidence="2">CHK179-5677</strain>
    </source>
</reference>
<dbReference type="RefSeq" id="WP_295368438.1">
    <property type="nucleotide sequence ID" value="NZ_DYUC01000064.1"/>
</dbReference>
<reference evidence="2" key="2">
    <citation type="submission" date="2021-09" db="EMBL/GenBank/DDBJ databases">
        <authorList>
            <person name="Gilroy R."/>
        </authorList>
    </citation>
    <scope>NUCLEOTIDE SEQUENCE</scope>
    <source>
        <strain evidence="2">CHK179-5677</strain>
    </source>
</reference>
<protein>
    <submittedName>
        <fullName evidence="2">Uncharacterized protein</fullName>
    </submittedName>
</protein>
<dbReference type="Proteomes" id="UP000760668">
    <property type="component" value="Unassembled WGS sequence"/>
</dbReference>
<sequence>MEGMFLPVLSHFQNENIWIASDGKLRYQVTPTTVAGEDGAEEQVLTAEIWEGPWSREFSVIESVEQFPMSGGGIEKLRAWLGLKSGEINARPDKSLEENMARREAAVQARKAAEAAKQAEGEKS</sequence>
<dbReference type="EMBL" id="DYUC01000064">
    <property type="protein sequence ID" value="HJG86693.1"/>
    <property type="molecule type" value="Genomic_DNA"/>
</dbReference>